<keyword evidence="3" id="KW-1185">Reference proteome</keyword>
<dbReference type="Proteomes" id="UP000030663">
    <property type="component" value="Unassembled WGS sequence"/>
</dbReference>
<dbReference type="EMBL" id="KI979837">
    <property type="protein sequence ID" value="EXK75762.1"/>
    <property type="molecule type" value="Genomic_DNA"/>
</dbReference>
<accession>X0BZ05</accession>
<evidence type="ECO:0000313" key="3">
    <source>
        <dbReference type="Proteomes" id="UP000030663"/>
    </source>
</evidence>
<dbReference type="OrthoDB" id="5021918at2759"/>
<reference evidence="2 3" key="1">
    <citation type="submission" date="2011-11" db="EMBL/GenBank/DDBJ databases">
        <title>The Genome Sequence of Fusarium oxysporum PHW815.</title>
        <authorList>
            <consortium name="The Broad Institute Genome Sequencing Platform"/>
            <person name="Ma L.-J."/>
            <person name="Gale L.R."/>
            <person name="Schwartz D.C."/>
            <person name="Zhou S."/>
            <person name="Corby-Kistler H."/>
            <person name="Young S.K."/>
            <person name="Zeng Q."/>
            <person name="Gargeya S."/>
            <person name="Fitzgerald M."/>
            <person name="Haas B."/>
            <person name="Abouelleil A."/>
            <person name="Alvarado L."/>
            <person name="Arachchi H.M."/>
            <person name="Berlin A."/>
            <person name="Brown A."/>
            <person name="Chapman S.B."/>
            <person name="Chen Z."/>
            <person name="Dunbar C."/>
            <person name="Freedman E."/>
            <person name="Gearin G."/>
            <person name="Goldberg J."/>
            <person name="Griggs A."/>
            <person name="Gujja S."/>
            <person name="Heiman D."/>
            <person name="Howarth C."/>
            <person name="Larson L."/>
            <person name="Lui A."/>
            <person name="MacDonald P.J.P."/>
            <person name="Montmayeur A."/>
            <person name="Murphy C."/>
            <person name="Neiman D."/>
            <person name="Pearson M."/>
            <person name="Priest M."/>
            <person name="Roberts A."/>
            <person name="Saif S."/>
            <person name="Shea T."/>
            <person name="Shenoy N."/>
            <person name="Sisk P."/>
            <person name="Stolte C."/>
            <person name="Sykes S."/>
            <person name="Wortman J."/>
            <person name="Nusbaum C."/>
            <person name="Birren B."/>
        </authorList>
    </citation>
    <scope>NUCLEOTIDE SEQUENCE [LARGE SCALE GENOMIC DNA]</scope>
    <source>
        <strain evidence="2 3">54005</strain>
    </source>
</reference>
<evidence type="ECO:0000313" key="2">
    <source>
        <dbReference type="EMBL" id="EXK75762.1"/>
    </source>
</evidence>
<protein>
    <submittedName>
        <fullName evidence="2">Uncharacterized protein</fullName>
    </submittedName>
</protein>
<organism evidence="2 3">
    <name type="scientific">Fusarium oxysporum f. sp. raphani 54005</name>
    <dbReference type="NCBI Taxonomy" id="1089458"/>
    <lineage>
        <taxon>Eukaryota</taxon>
        <taxon>Fungi</taxon>
        <taxon>Dikarya</taxon>
        <taxon>Ascomycota</taxon>
        <taxon>Pezizomycotina</taxon>
        <taxon>Sordariomycetes</taxon>
        <taxon>Hypocreomycetidae</taxon>
        <taxon>Hypocreales</taxon>
        <taxon>Nectriaceae</taxon>
        <taxon>Fusarium</taxon>
        <taxon>Fusarium oxysporum species complex</taxon>
    </lineage>
</organism>
<feature type="non-terminal residue" evidence="2">
    <location>
        <position position="93"/>
    </location>
</feature>
<name>X0BZ05_FUSOX</name>
<evidence type="ECO:0000256" key="1">
    <source>
        <dbReference type="SAM" id="MobiDB-lite"/>
    </source>
</evidence>
<sequence length="93" mass="10193">MAPPDIPPEYVYCVKAGKKHHDLFTTIYAGENYCGRCGLANPFQSQRRARSRTPALPGPYDEVVEVDDSPPHPVSPASQLMRDKPKPVSSAAI</sequence>
<feature type="region of interest" description="Disordered" evidence="1">
    <location>
        <begin position="44"/>
        <end position="93"/>
    </location>
</feature>
<dbReference type="AlphaFoldDB" id="X0BZ05"/>
<dbReference type="HOGENOM" id="CLU_2405316_0_0_1"/>
<proteinExistence type="predicted"/>
<gene>
    <name evidence="2" type="ORF">FOQG_19472</name>
</gene>